<organism evidence="1 2">
    <name type="scientific">Paenibacillus agricola</name>
    <dbReference type="NCBI Taxonomy" id="2716264"/>
    <lineage>
        <taxon>Bacteria</taxon>
        <taxon>Bacillati</taxon>
        <taxon>Bacillota</taxon>
        <taxon>Bacilli</taxon>
        <taxon>Bacillales</taxon>
        <taxon>Paenibacillaceae</taxon>
        <taxon>Paenibacillus</taxon>
    </lineage>
</organism>
<accession>A0ABX0IY72</accession>
<proteinExistence type="predicted"/>
<evidence type="ECO:0000313" key="1">
    <source>
        <dbReference type="EMBL" id="NHN28912.1"/>
    </source>
</evidence>
<evidence type="ECO:0008006" key="3">
    <source>
        <dbReference type="Google" id="ProtNLM"/>
    </source>
</evidence>
<dbReference type="InterPro" id="IPR017853">
    <property type="entry name" value="GH"/>
</dbReference>
<gene>
    <name evidence="1" type="ORF">G9U52_03580</name>
</gene>
<dbReference type="Gene3D" id="3.20.20.80">
    <property type="entry name" value="Glycosidases"/>
    <property type="match status" value="1"/>
</dbReference>
<dbReference type="Gene3D" id="3.40.50.880">
    <property type="match status" value="1"/>
</dbReference>
<evidence type="ECO:0000313" key="2">
    <source>
        <dbReference type="Proteomes" id="UP001165962"/>
    </source>
</evidence>
<sequence length="676" mass="76115">MSISTESKSWWQKPLRVIQPNLQVRDTDLIDPAELAAQMKDMGANTIVFNVGGIYAWYHSQVKYHTINEFLPTSFDLLKAVIEECHKLDIRFIARVDFSKAEDSIYLQRPDWFARDIAGEPVTIGALRPGNWSLLMSTCINSAYRNDAVAVPVLQEIMSNYDIDGIFFNAPNYTVCFCEACRRKYSTLYNTEMPSDRKQFHPDWASTCMRDNMDNLYATIKQTGKDIPMILYYNLYHDNLFDRAETTDMLCTEPQDILSLGHHHIPEFWKPALSMKMGRSLPDRPTPFGIVHSSPGMDWRHTGLPPAEYSFWLSQIPAHGGSIWHSLTGIPNTIGDKRILDVVKSFNLNVEKVESYMDEAIASAQIAMMWTADASAEGWADGLINMQIPFDVLLEAQATPDKLSEYKGLVIPEGMKYNDSFISILTHYVEAGGHIFVEGTIPNHPELLKLLGISEDFYISEPLTASYLRFEGANNPLQKGLEHTEIIAHRGKVLYVLPNGANTQVLATLVPPFSPMESVGAPPERASLPVSHTDLPLAVWNAVGKGHALYLPFSLSHLINEYKLGEHYQVLSNAIDMALGKDKFIEVSNYQGLQMTVFEKNNTLLVHLVNGVGRRPLSTNIPLHEIIVKLKLDSKKVKAVRQLISEQPLSFESSNGKLSITVPKLDIWECLLIEFE</sequence>
<comment type="caution">
    <text evidence="1">The sequence shown here is derived from an EMBL/GenBank/DDBJ whole genome shotgun (WGS) entry which is preliminary data.</text>
</comment>
<protein>
    <recommendedName>
        <fullName evidence="3">Beta-galactosidase trimerisation domain-containing protein</fullName>
    </recommendedName>
</protein>
<dbReference type="SUPFAM" id="SSF51445">
    <property type="entry name" value="(Trans)glycosidases"/>
    <property type="match status" value="1"/>
</dbReference>
<dbReference type="Pfam" id="PF14871">
    <property type="entry name" value="GHL6"/>
    <property type="match status" value="1"/>
</dbReference>
<keyword evidence="2" id="KW-1185">Reference proteome</keyword>
<dbReference type="RefSeq" id="WP_166146221.1">
    <property type="nucleotide sequence ID" value="NZ_JAAOIW010000001.1"/>
</dbReference>
<dbReference type="InterPro" id="IPR028212">
    <property type="entry name" value="GHL6"/>
</dbReference>
<dbReference type="SUPFAM" id="SSF52317">
    <property type="entry name" value="Class I glutamine amidotransferase-like"/>
    <property type="match status" value="1"/>
</dbReference>
<dbReference type="InterPro" id="IPR029062">
    <property type="entry name" value="Class_I_gatase-like"/>
</dbReference>
<dbReference type="EMBL" id="JAAOIW010000001">
    <property type="protein sequence ID" value="NHN28912.1"/>
    <property type="molecule type" value="Genomic_DNA"/>
</dbReference>
<dbReference type="Proteomes" id="UP001165962">
    <property type="component" value="Unassembled WGS sequence"/>
</dbReference>
<name>A0ABX0IY72_9BACL</name>
<reference evidence="1" key="1">
    <citation type="submission" date="2020-03" db="EMBL/GenBank/DDBJ databases">
        <title>Draft sequencing of Paenibacilllus sp. S3N08.</title>
        <authorList>
            <person name="Kim D.-U."/>
        </authorList>
    </citation>
    <scope>NUCLEOTIDE SEQUENCE</scope>
    <source>
        <strain evidence="1">S3N08</strain>
    </source>
</reference>